<evidence type="ECO:0000256" key="1">
    <source>
        <dbReference type="ARBA" id="ARBA00004141"/>
    </source>
</evidence>
<comment type="subcellular location">
    <subcellularLocation>
        <location evidence="1">Membrane</location>
        <topology evidence="1">Multi-pass membrane protein</topology>
    </subcellularLocation>
</comment>
<keyword evidence="5 6" id="KW-0472">Membrane</keyword>
<feature type="transmembrane region" description="Helical" evidence="6">
    <location>
        <begin position="12"/>
        <end position="30"/>
    </location>
</feature>
<dbReference type="GeneID" id="106815886"/>
<dbReference type="Proteomes" id="UP000695022">
    <property type="component" value="Unplaced"/>
</dbReference>
<protein>
    <submittedName>
        <fullName evidence="8">Transmembrane protein 45B-like</fullName>
    </submittedName>
</protein>
<gene>
    <name evidence="8" type="primary">LOC106815886</name>
</gene>
<evidence type="ECO:0000256" key="6">
    <source>
        <dbReference type="SAM" id="Phobius"/>
    </source>
</evidence>
<name>A0ABM1EUM5_PRICU</name>
<sequence length="265" mass="29107">MGTFMGHVIPGSFFLVFGTWWTSQIAYRYARAQARRGLPYRSSVTFPCPGCLRSVPVEAILKVVLCSIGIAGEVVTGFRDGKFVNYGNAQHSVMFLLFGLTGVVDVALHYHRGAPPGIDYAAGALAFTVEGLLFVQHLHGRTPLDRQLHELLYCTIFACAVSVVAEARRRRSAVAALSRAYFTLLQGSWFMQAAVVLYSPLPGAVPWAADDHTQMTMVTVIFAWHCVGVLVYMAAVYGAELTRLQARSDRAVHVKSFGGRMQMQI</sequence>
<dbReference type="PANTHER" id="PTHR16007">
    <property type="entry name" value="EPIDIDYMAL MEMBRANE PROTEIN E9-RELATED"/>
    <property type="match status" value="1"/>
</dbReference>
<evidence type="ECO:0000256" key="3">
    <source>
        <dbReference type="ARBA" id="ARBA00022692"/>
    </source>
</evidence>
<feature type="transmembrane region" description="Helical" evidence="6">
    <location>
        <begin position="180"/>
        <end position="201"/>
    </location>
</feature>
<feature type="transmembrane region" description="Helical" evidence="6">
    <location>
        <begin position="221"/>
        <end position="239"/>
    </location>
</feature>
<dbReference type="RefSeq" id="XP_014675896.1">
    <property type="nucleotide sequence ID" value="XM_014820410.1"/>
</dbReference>
<dbReference type="InterPro" id="IPR042127">
    <property type="entry name" value="TMEM45"/>
</dbReference>
<evidence type="ECO:0000256" key="5">
    <source>
        <dbReference type="ARBA" id="ARBA00023136"/>
    </source>
</evidence>
<evidence type="ECO:0000313" key="7">
    <source>
        <dbReference type="Proteomes" id="UP000695022"/>
    </source>
</evidence>
<evidence type="ECO:0000313" key="8">
    <source>
        <dbReference type="RefSeq" id="XP_014675896.1"/>
    </source>
</evidence>
<keyword evidence="4 6" id="KW-1133">Transmembrane helix</keyword>
<evidence type="ECO:0000256" key="2">
    <source>
        <dbReference type="ARBA" id="ARBA00006948"/>
    </source>
</evidence>
<organism evidence="7 8">
    <name type="scientific">Priapulus caudatus</name>
    <name type="common">Priapulid worm</name>
    <dbReference type="NCBI Taxonomy" id="37621"/>
    <lineage>
        <taxon>Eukaryota</taxon>
        <taxon>Metazoa</taxon>
        <taxon>Ecdysozoa</taxon>
        <taxon>Scalidophora</taxon>
        <taxon>Priapulida</taxon>
        <taxon>Priapulimorpha</taxon>
        <taxon>Priapulimorphida</taxon>
        <taxon>Priapulidae</taxon>
        <taxon>Priapulus</taxon>
    </lineage>
</organism>
<keyword evidence="7" id="KW-1185">Reference proteome</keyword>
<evidence type="ECO:0000256" key="4">
    <source>
        <dbReference type="ARBA" id="ARBA00022989"/>
    </source>
</evidence>
<dbReference type="PANTHER" id="PTHR16007:SF15">
    <property type="entry name" value="TRANSMEMBRANE PROTEIN 45B"/>
    <property type="match status" value="1"/>
</dbReference>
<dbReference type="Pfam" id="PF04819">
    <property type="entry name" value="DUF716"/>
    <property type="match status" value="1"/>
</dbReference>
<comment type="similarity">
    <text evidence="2">Belongs to the TMEM45 family.</text>
</comment>
<keyword evidence="3 6" id="KW-0812">Transmembrane</keyword>
<reference evidence="8" key="1">
    <citation type="submission" date="2025-08" db="UniProtKB">
        <authorList>
            <consortium name="RefSeq"/>
        </authorList>
    </citation>
    <scope>IDENTIFICATION</scope>
</reference>
<proteinExistence type="inferred from homology"/>
<accession>A0ABM1EUM5</accession>
<dbReference type="InterPro" id="IPR006904">
    <property type="entry name" value="DUF716"/>
</dbReference>